<feature type="compositionally biased region" description="Low complexity" evidence="3">
    <location>
        <begin position="99"/>
        <end position="112"/>
    </location>
</feature>
<keyword evidence="6" id="KW-1185">Reference proteome</keyword>
<evidence type="ECO:0000256" key="2">
    <source>
        <dbReference type="PROSITE-ProRule" id="PRU00497"/>
    </source>
</evidence>
<proteinExistence type="predicted"/>
<name>A0A6A4W2N2_AMPAM</name>
<feature type="chain" id="PRO_5025675630" evidence="4">
    <location>
        <begin position="17"/>
        <end position="195"/>
    </location>
</feature>
<keyword evidence="4" id="KW-0732">Signal</keyword>
<dbReference type="InterPro" id="IPR031311">
    <property type="entry name" value="CHIT_BIND_RR_consensus"/>
</dbReference>
<protein>
    <submittedName>
        <fullName evidence="5">Uncharacterized protein</fullName>
    </submittedName>
</protein>
<keyword evidence="1 2" id="KW-0193">Cuticle</keyword>
<dbReference type="AlphaFoldDB" id="A0A6A4W2N2"/>
<organism evidence="5 6">
    <name type="scientific">Amphibalanus amphitrite</name>
    <name type="common">Striped barnacle</name>
    <name type="synonym">Balanus amphitrite</name>
    <dbReference type="NCBI Taxonomy" id="1232801"/>
    <lineage>
        <taxon>Eukaryota</taxon>
        <taxon>Metazoa</taxon>
        <taxon>Ecdysozoa</taxon>
        <taxon>Arthropoda</taxon>
        <taxon>Crustacea</taxon>
        <taxon>Multicrustacea</taxon>
        <taxon>Cirripedia</taxon>
        <taxon>Thoracica</taxon>
        <taxon>Thoracicalcarea</taxon>
        <taxon>Balanomorpha</taxon>
        <taxon>Balanoidea</taxon>
        <taxon>Balanidae</taxon>
        <taxon>Amphibalaninae</taxon>
        <taxon>Amphibalanus</taxon>
    </lineage>
</organism>
<dbReference type="Pfam" id="PF00379">
    <property type="entry name" value="Chitin_bind_4"/>
    <property type="match status" value="1"/>
</dbReference>
<dbReference type="OrthoDB" id="6379451at2759"/>
<dbReference type="PANTHER" id="PTHR10380:SF160">
    <property type="entry name" value="CUTICULAR PROTEIN 100A"/>
    <property type="match status" value="1"/>
</dbReference>
<dbReference type="PROSITE" id="PS51155">
    <property type="entry name" value="CHIT_BIND_RR_2"/>
    <property type="match status" value="1"/>
</dbReference>
<dbReference type="PROSITE" id="PS00233">
    <property type="entry name" value="CHIT_BIND_RR_1"/>
    <property type="match status" value="1"/>
</dbReference>
<evidence type="ECO:0000313" key="6">
    <source>
        <dbReference type="Proteomes" id="UP000440578"/>
    </source>
</evidence>
<feature type="region of interest" description="Disordered" evidence="3">
    <location>
        <begin position="94"/>
        <end position="186"/>
    </location>
</feature>
<dbReference type="InterPro" id="IPR000618">
    <property type="entry name" value="Insect_cuticle"/>
</dbReference>
<dbReference type="GO" id="GO:0008010">
    <property type="term" value="F:structural constituent of chitin-based larval cuticle"/>
    <property type="evidence" value="ECO:0007669"/>
    <property type="project" value="TreeGrafter"/>
</dbReference>
<dbReference type="Proteomes" id="UP000440578">
    <property type="component" value="Unassembled WGS sequence"/>
</dbReference>
<dbReference type="PANTHER" id="PTHR10380">
    <property type="entry name" value="CUTICLE PROTEIN"/>
    <property type="match status" value="1"/>
</dbReference>
<dbReference type="InterPro" id="IPR050468">
    <property type="entry name" value="Cuticle_Struct_Prot"/>
</dbReference>
<feature type="signal peptide" evidence="4">
    <location>
        <begin position="1"/>
        <end position="16"/>
    </location>
</feature>
<evidence type="ECO:0000256" key="3">
    <source>
        <dbReference type="SAM" id="MobiDB-lite"/>
    </source>
</evidence>
<evidence type="ECO:0000256" key="1">
    <source>
        <dbReference type="ARBA" id="ARBA00022460"/>
    </source>
</evidence>
<gene>
    <name evidence="5" type="ORF">FJT64_000578</name>
</gene>
<evidence type="ECO:0000313" key="5">
    <source>
        <dbReference type="EMBL" id="KAF0296258.1"/>
    </source>
</evidence>
<evidence type="ECO:0000256" key="4">
    <source>
        <dbReference type="SAM" id="SignalP"/>
    </source>
</evidence>
<dbReference type="GO" id="GO:0062129">
    <property type="term" value="C:chitin-based extracellular matrix"/>
    <property type="evidence" value="ECO:0007669"/>
    <property type="project" value="TreeGrafter"/>
</dbReference>
<sequence length="195" mass="21083">MFRLLVVSALTMLGAAEPAFQGDPSTAAILADTRRLRADGGLDVAYAQEDGVLFKETTSGDGERRGSYQFVGDDGKEYRVEYTAGAGGFQVISSTHVDSTPTSQAPAQPAPTERYQQPARAASRPVTEKKSFSSFSLSYDSSEPLTPVSAATAPPPRRTTTTTTTQRPVRKNFHNGKVSLERDNKGYVYTYSKTD</sequence>
<accession>A0A6A4W2N2</accession>
<feature type="compositionally biased region" description="Low complexity" evidence="3">
    <location>
        <begin position="132"/>
        <end position="167"/>
    </location>
</feature>
<reference evidence="5 6" key="1">
    <citation type="submission" date="2019-07" db="EMBL/GenBank/DDBJ databases">
        <title>Draft genome assembly of a fouling barnacle, Amphibalanus amphitrite (Darwin, 1854): The first reference genome for Thecostraca.</title>
        <authorList>
            <person name="Kim W."/>
        </authorList>
    </citation>
    <scope>NUCLEOTIDE SEQUENCE [LARGE SCALE GENOMIC DNA]</scope>
    <source>
        <strain evidence="5">SNU_AA5</strain>
        <tissue evidence="5">Soma without cirri and trophi</tissue>
    </source>
</reference>
<comment type="caution">
    <text evidence="5">The sequence shown here is derived from an EMBL/GenBank/DDBJ whole genome shotgun (WGS) entry which is preliminary data.</text>
</comment>
<dbReference type="EMBL" id="VIIS01001576">
    <property type="protein sequence ID" value="KAF0296258.1"/>
    <property type="molecule type" value="Genomic_DNA"/>
</dbReference>